<dbReference type="GO" id="GO:0006355">
    <property type="term" value="P:regulation of DNA-templated transcription"/>
    <property type="evidence" value="ECO:0007669"/>
    <property type="project" value="InterPro"/>
</dbReference>
<name>A0A5N4DSU8_CAMDR</name>
<evidence type="ECO:0000313" key="2">
    <source>
        <dbReference type="EMBL" id="KAB1274137.1"/>
    </source>
</evidence>
<dbReference type="InterPro" id="IPR036051">
    <property type="entry name" value="KRAB_dom_sf"/>
</dbReference>
<dbReference type="PROSITE" id="PS50805">
    <property type="entry name" value="KRAB"/>
    <property type="match status" value="1"/>
</dbReference>
<dbReference type="Proteomes" id="UP000299084">
    <property type="component" value="Unassembled WGS sequence"/>
</dbReference>
<dbReference type="EMBL" id="JWIN03000009">
    <property type="protein sequence ID" value="KAB1274137.1"/>
    <property type="molecule type" value="Genomic_DNA"/>
</dbReference>
<dbReference type="Pfam" id="PF01352">
    <property type="entry name" value="KRAB"/>
    <property type="match status" value="1"/>
</dbReference>
<dbReference type="PANTHER" id="PTHR23232">
    <property type="entry name" value="KRAB DOMAIN C2H2 ZINC FINGER"/>
    <property type="match status" value="1"/>
</dbReference>
<dbReference type="CDD" id="cd07765">
    <property type="entry name" value="KRAB_A-box"/>
    <property type="match status" value="1"/>
</dbReference>
<keyword evidence="3" id="KW-1185">Reference proteome</keyword>
<dbReference type="SMART" id="SM00349">
    <property type="entry name" value="KRAB"/>
    <property type="match status" value="1"/>
</dbReference>
<sequence length="182" mass="20668">MRRKRDHTRQQHRTLVAPNGLALAIDPGYRVWLCELLTVRWPLADRPVSGCRVPQAPRTELCVAACAGVMPSQDSALPHREREEVTEFQLMLQEAVTFKDVAVVFTEEELGLLDSAQRELYQDVMLENFRNLVSVGHLPFKPNMVSQLEAEEELWMTERETQRNGCSGENRAAVLSVARVVL</sequence>
<dbReference type="AlphaFoldDB" id="A0A5N4DSU8"/>
<dbReference type="InterPro" id="IPR050169">
    <property type="entry name" value="Krueppel_C2H2_ZnF"/>
</dbReference>
<feature type="domain" description="KRAB" evidence="1">
    <location>
        <begin position="96"/>
        <end position="167"/>
    </location>
</feature>
<gene>
    <name evidence="2" type="ORF">Cadr_000011828</name>
</gene>
<proteinExistence type="predicted"/>
<evidence type="ECO:0000259" key="1">
    <source>
        <dbReference type="PROSITE" id="PS50805"/>
    </source>
</evidence>
<dbReference type="Gene3D" id="6.10.140.140">
    <property type="match status" value="1"/>
</dbReference>
<dbReference type="PANTHER" id="PTHR23232:SF156">
    <property type="entry name" value="KRAB DOMAIN-CONTAINING PROTEIN"/>
    <property type="match status" value="1"/>
</dbReference>
<organism evidence="2 3">
    <name type="scientific">Camelus dromedarius</name>
    <name type="common">Dromedary</name>
    <name type="synonym">Arabian camel</name>
    <dbReference type="NCBI Taxonomy" id="9838"/>
    <lineage>
        <taxon>Eukaryota</taxon>
        <taxon>Metazoa</taxon>
        <taxon>Chordata</taxon>
        <taxon>Craniata</taxon>
        <taxon>Vertebrata</taxon>
        <taxon>Euteleostomi</taxon>
        <taxon>Mammalia</taxon>
        <taxon>Eutheria</taxon>
        <taxon>Laurasiatheria</taxon>
        <taxon>Artiodactyla</taxon>
        <taxon>Tylopoda</taxon>
        <taxon>Camelidae</taxon>
        <taxon>Camelus</taxon>
    </lineage>
</organism>
<comment type="caution">
    <text evidence="2">The sequence shown here is derived from an EMBL/GenBank/DDBJ whole genome shotgun (WGS) entry which is preliminary data.</text>
</comment>
<evidence type="ECO:0000313" key="3">
    <source>
        <dbReference type="Proteomes" id="UP000299084"/>
    </source>
</evidence>
<dbReference type="SUPFAM" id="SSF109640">
    <property type="entry name" value="KRAB domain (Kruppel-associated box)"/>
    <property type="match status" value="1"/>
</dbReference>
<protein>
    <submittedName>
        <fullName evidence="2">Zinc finger protein 227</fullName>
    </submittedName>
</protein>
<dbReference type="InterPro" id="IPR001909">
    <property type="entry name" value="KRAB"/>
</dbReference>
<accession>A0A5N4DSU8</accession>
<reference evidence="2 3" key="1">
    <citation type="journal article" date="2019" name="Mol. Ecol. Resour.">
        <title>Improving Illumina assemblies with Hi-C and long reads: an example with the North African dromedary.</title>
        <authorList>
            <person name="Elbers J.P."/>
            <person name="Rogers M.F."/>
            <person name="Perelman P.L."/>
            <person name="Proskuryakova A.A."/>
            <person name="Serdyukova N.A."/>
            <person name="Johnson W.E."/>
            <person name="Horin P."/>
            <person name="Corander J."/>
            <person name="Murphy D."/>
            <person name="Burger P.A."/>
        </authorList>
    </citation>
    <scope>NUCLEOTIDE SEQUENCE [LARGE SCALE GENOMIC DNA]</scope>
    <source>
        <strain evidence="2">Drom800</strain>
        <tissue evidence="2">Blood</tissue>
    </source>
</reference>